<dbReference type="InterPro" id="IPR011989">
    <property type="entry name" value="ARM-like"/>
</dbReference>
<dbReference type="SUPFAM" id="SSF48371">
    <property type="entry name" value="ARM repeat"/>
    <property type="match status" value="1"/>
</dbReference>
<evidence type="ECO:0000256" key="4">
    <source>
        <dbReference type="ARBA" id="ARBA00022490"/>
    </source>
</evidence>
<feature type="region of interest" description="Disordered" evidence="9">
    <location>
        <begin position="1063"/>
        <end position="1088"/>
    </location>
</feature>
<dbReference type="GO" id="GO:0016607">
    <property type="term" value="C:nuclear speck"/>
    <property type="evidence" value="ECO:0007669"/>
    <property type="project" value="UniProtKB-SubCell"/>
</dbReference>
<feature type="domain" description="Proteasome activator complex subunit 4-like HEAT repeat-like" evidence="12">
    <location>
        <begin position="1239"/>
        <end position="1531"/>
    </location>
</feature>
<dbReference type="Gene3D" id="1.25.10.10">
    <property type="entry name" value="Leucine-rich Repeat Variant"/>
    <property type="match status" value="1"/>
</dbReference>
<keyword evidence="4" id="KW-0963">Cytoplasm</keyword>
<organism evidence="13 14">
    <name type="scientific">Ambispora gerdemannii</name>
    <dbReference type="NCBI Taxonomy" id="144530"/>
    <lineage>
        <taxon>Eukaryota</taxon>
        <taxon>Fungi</taxon>
        <taxon>Fungi incertae sedis</taxon>
        <taxon>Mucoromycota</taxon>
        <taxon>Glomeromycotina</taxon>
        <taxon>Glomeromycetes</taxon>
        <taxon>Archaeosporales</taxon>
        <taxon>Ambisporaceae</taxon>
        <taxon>Ambispora</taxon>
    </lineage>
</organism>
<feature type="domain" description="Proteasome activator Blm10 middle HEAT repeats region" evidence="11">
    <location>
        <begin position="330"/>
        <end position="879"/>
    </location>
</feature>
<reference evidence="13" key="1">
    <citation type="submission" date="2021-06" db="EMBL/GenBank/DDBJ databases">
        <authorList>
            <person name="Kallberg Y."/>
            <person name="Tangrot J."/>
            <person name="Rosling A."/>
        </authorList>
    </citation>
    <scope>NUCLEOTIDE SEQUENCE</scope>
    <source>
        <strain evidence="13">MT106</strain>
    </source>
</reference>
<feature type="compositionally biased region" description="Polar residues" evidence="9">
    <location>
        <begin position="822"/>
        <end position="831"/>
    </location>
</feature>
<dbReference type="GO" id="GO:0010499">
    <property type="term" value="P:proteasomal ubiquitin-independent protein catabolic process"/>
    <property type="evidence" value="ECO:0007669"/>
    <property type="project" value="TreeGrafter"/>
</dbReference>
<evidence type="ECO:0000256" key="8">
    <source>
        <dbReference type="ARBA" id="ARBA00023242"/>
    </source>
</evidence>
<evidence type="ECO:0000256" key="2">
    <source>
        <dbReference type="ARBA" id="ARBA00004496"/>
    </source>
</evidence>
<keyword evidence="8" id="KW-0539">Nucleus</keyword>
<gene>
    <name evidence="13" type="ORF">AGERDE_LOCUS4544</name>
</gene>
<sequence>MYTEDLPYVSTFEGEPEVFLQRIVENLCLTAKAQDWGPGCMHWVKQLNGYLDLQYPLTRETRVVLARIMFELSTASGIDPSRGEVYASICMRLLKKKEKIGPEDLTLPWKPLFEIIDRTFFPKNRQKTLISESKQIKSIVRLVDYAQRFFPPETSEEILKKILPIYNANSLGDAFVVQAYLVHFLPTRPSADGEYLATKWLSTIFSLWYLIPGSLIYQTEFLDLVARVAEDNVMMDLNDPNMIGVFTKDQVRTVFATGSKMMDIPVGSANSGSGRGTPIVGWASKVDMRAGSAMLLRKKGDKFKMMAKFIVFTMFPQPDDPSKESSLNHLANLIQATESYYHPSNFGRWTFSIVRFLQFLGYEFLKRWRDEQKPECTTPSYRRLTTEIRHEFVLILRNVTFLSMFGKDALSIGASHAALKYLAWLEPTLIFPSLLERVYPSLETLTETHRTTSSISALSLLAIPLFSRVHYPAGGKHLAPLLNLVIPGIDMNDPIKTISSLIFITHAVMGVPLVDLTEGAANGNGFRWSGIEFDDLHDDGMEIDGAEEDALCKASTAEFVDWATKFYERVFVIFEYLPKQDNRKIKVHNMETGLVTVLLHACEVVGFQLSDKLHTLVLKQVSEFASSHIIQNATKPMGFLCATLTSPNRKKGLETFIPLCYDKILEELESDAASFPTASASYFPPSDNTLHWYQCILYHVVMFTGAETLKYKDKLIELGKKMAEKCRSRKAYVWTGKFIRMLLISLTQIYPTECRNVDEERWNSDEYKKEHHKYWMEPGDKDNVKVNWHVPTDAELDFALELLDTFYKPAVQSVRDLIATGNDKNSTTGNDKNSTTGNDKKSTTGNGKKSTAGNDKASTPEFCRHLTMIRNCLQGTTTLVEDDGDIEPSKHKDEDSESVHGNINNILPAGYCFTDPMDPRRHHVRELRKNLGEFIHELVTHFRIKREDDLESIKILLKMTKTYLTDRGVEKGKYEGSKRGYQYAKGMLKTSHRDKKYPRYLLVRTRLHDDLFEDLVQLSFSSYSEIRKIAQGYLASASRCFIGAKPLIIPMLLDGLLPIEKEKSEEKPVEKPEEKQPEKKRKQEKEQMAHPEIIKGALYLLNSRTLMHPCLKDWNFVPTFILRICDAHHPSVQELIKKVFYDYLTNYSNTMFKMISSDGLLDAINDALTIHSMTLDENKYTKLKTTIEKRMTFQKNQYYYLLDQLLGLVNRKMHWRFKDMAVKFLDVLVRPEVAPTADLVDFVVKSLISEDPNLRKISISTTTRILVHIKQRAHTPGDFELISLNKEQNPLKRTIELPKPLPPDYTEQYLQTRLLPIDENNLENVFLHDKMNIGWYAWPDKYDAYIPRLDSIDFPKFEPSSEGAYKKFLEIFSDQKFWTEFKKYLSQESSRDREDNFSVLNGHLFKSIFQMFEDQFLDIVKPEIEEMCEDPEEKHRQRAAAEILAGIVRGSKHWKLSSSRKMWEWLIPLLEKTFDAITPESLTYWERFLSYCFRNHDPRRLFRLVDLVLRSNINPSSNKSFDEARKLFFINTLISCYSWQIIPKSQTLLQDYFANIRHPYKQVRDVLAANLNILFQIQWHPSAPDVQILLETNRNLPGGVGLIPTSLPERYQGMMKELVDALAVWRAEKKPTAIGSSEYSNAGKTVLAWFYDSLSSWQATGTYSFIIPLLVEIFHMQDVNDDQDLQSVATHVLGMIASFTYPPEMVLVMINKIIEILMESPSWHIKVKALPVLQVFYFKHLFMLTPEEMLRIMNTVSDMLMDTQIEVRQMASETLSGLIRCSQRNAIAALKERFNELLQTKIPPRKRTAQAPRTAKPPGFQEALVKRHAAALGLSCLIDAFPYEVPKWMPEVLVQLAKCISDPVPIQTTVKKTFANFRRTHQDSWHEDTKEFTEDQLSLLSDMLISPSYYA</sequence>
<feature type="compositionally biased region" description="Basic and acidic residues" evidence="9">
    <location>
        <begin position="887"/>
        <end position="898"/>
    </location>
</feature>
<evidence type="ECO:0000256" key="3">
    <source>
        <dbReference type="ARBA" id="ARBA00005739"/>
    </source>
</evidence>
<proteinExistence type="inferred from homology"/>
<accession>A0A9N8ZTW0</accession>
<evidence type="ECO:0000259" key="11">
    <source>
        <dbReference type="Pfam" id="PF16507"/>
    </source>
</evidence>
<keyword evidence="6" id="KW-0227">DNA damage</keyword>
<dbReference type="InterPro" id="IPR032430">
    <property type="entry name" value="Blm10_mid"/>
</dbReference>
<dbReference type="PANTHER" id="PTHR32170:SF3">
    <property type="entry name" value="PROTEASOME ACTIVATOR COMPLEX SUBUNIT 4"/>
    <property type="match status" value="1"/>
</dbReference>
<dbReference type="InterPro" id="IPR055455">
    <property type="entry name" value="HEAT_PSME4"/>
</dbReference>
<comment type="subcellular location">
    <subcellularLocation>
        <location evidence="2">Cytoplasm</location>
    </subcellularLocation>
    <subcellularLocation>
        <location evidence="1">Nucleus speckle</location>
    </subcellularLocation>
</comment>
<evidence type="ECO:0000256" key="9">
    <source>
        <dbReference type="SAM" id="MobiDB-lite"/>
    </source>
</evidence>
<dbReference type="GO" id="GO:0016504">
    <property type="term" value="F:peptidase activator activity"/>
    <property type="evidence" value="ECO:0007669"/>
    <property type="project" value="InterPro"/>
</dbReference>
<feature type="region of interest" description="Disordered" evidence="9">
    <location>
        <begin position="820"/>
        <end position="857"/>
    </location>
</feature>
<dbReference type="Pfam" id="PF16507">
    <property type="entry name" value="HEAT_PSME4_mid"/>
    <property type="match status" value="1"/>
</dbReference>
<evidence type="ECO:0000259" key="12">
    <source>
        <dbReference type="Pfam" id="PF23096"/>
    </source>
</evidence>
<dbReference type="EMBL" id="CAJVPL010000532">
    <property type="protein sequence ID" value="CAG8507014.1"/>
    <property type="molecule type" value="Genomic_DNA"/>
</dbReference>
<evidence type="ECO:0000256" key="5">
    <source>
        <dbReference type="ARBA" id="ARBA00022737"/>
    </source>
</evidence>
<comment type="similarity">
    <text evidence="3">Belongs to the BLM10 family.</text>
</comment>
<protein>
    <submittedName>
        <fullName evidence="13">6948_t:CDS:1</fullName>
    </submittedName>
</protein>
<dbReference type="Proteomes" id="UP000789831">
    <property type="component" value="Unassembled WGS sequence"/>
</dbReference>
<keyword evidence="7" id="KW-0234">DNA repair</keyword>
<name>A0A9N8ZTW0_9GLOM</name>
<keyword evidence="5" id="KW-0677">Repeat</keyword>
<dbReference type="InterPro" id="IPR021843">
    <property type="entry name" value="PSME4_C"/>
</dbReference>
<dbReference type="GO" id="GO:0006281">
    <property type="term" value="P:DNA repair"/>
    <property type="evidence" value="ECO:0007669"/>
    <property type="project" value="UniProtKB-KW"/>
</dbReference>
<dbReference type="OrthoDB" id="17907at2759"/>
<evidence type="ECO:0000256" key="7">
    <source>
        <dbReference type="ARBA" id="ARBA00023204"/>
    </source>
</evidence>
<evidence type="ECO:0000256" key="6">
    <source>
        <dbReference type="ARBA" id="ARBA00022763"/>
    </source>
</evidence>
<feature type="compositionally biased region" description="Low complexity" evidence="9">
    <location>
        <begin position="832"/>
        <end position="851"/>
    </location>
</feature>
<keyword evidence="14" id="KW-1185">Reference proteome</keyword>
<evidence type="ECO:0000256" key="1">
    <source>
        <dbReference type="ARBA" id="ARBA00004324"/>
    </source>
</evidence>
<evidence type="ECO:0000259" key="10">
    <source>
        <dbReference type="Pfam" id="PF11919"/>
    </source>
</evidence>
<evidence type="ECO:0000313" key="14">
    <source>
        <dbReference type="Proteomes" id="UP000789831"/>
    </source>
</evidence>
<evidence type="ECO:0000313" key="13">
    <source>
        <dbReference type="EMBL" id="CAG8507014.1"/>
    </source>
</evidence>
<feature type="domain" description="Proteasome activator complex subunit 4 C-terminal" evidence="10">
    <location>
        <begin position="1825"/>
        <end position="1911"/>
    </location>
</feature>
<dbReference type="InterPro" id="IPR016024">
    <property type="entry name" value="ARM-type_fold"/>
</dbReference>
<feature type="region of interest" description="Disordered" evidence="9">
    <location>
        <begin position="880"/>
        <end position="901"/>
    </location>
</feature>
<dbReference type="Pfam" id="PF11919">
    <property type="entry name" value="PSME4_C"/>
    <property type="match status" value="1"/>
</dbReference>
<dbReference type="PANTHER" id="PTHR32170">
    <property type="entry name" value="PROTEASOME ACTIVATOR COMPLEX SUBUNIT 4"/>
    <property type="match status" value="1"/>
</dbReference>
<dbReference type="GO" id="GO:0070628">
    <property type="term" value="F:proteasome binding"/>
    <property type="evidence" value="ECO:0007669"/>
    <property type="project" value="InterPro"/>
</dbReference>
<dbReference type="InterPro" id="IPR035309">
    <property type="entry name" value="PSME4"/>
</dbReference>
<dbReference type="GO" id="GO:0005829">
    <property type="term" value="C:cytosol"/>
    <property type="evidence" value="ECO:0007669"/>
    <property type="project" value="TreeGrafter"/>
</dbReference>
<dbReference type="Pfam" id="PF23096">
    <property type="entry name" value="HEAT_PSME4"/>
    <property type="match status" value="1"/>
</dbReference>
<comment type="caution">
    <text evidence="13">The sequence shown here is derived from an EMBL/GenBank/DDBJ whole genome shotgun (WGS) entry which is preliminary data.</text>
</comment>